<proteinExistence type="predicted"/>
<feature type="region of interest" description="Disordered" evidence="1">
    <location>
        <begin position="1"/>
        <end position="25"/>
    </location>
</feature>
<feature type="compositionally biased region" description="Basic and acidic residues" evidence="1">
    <location>
        <begin position="8"/>
        <end position="25"/>
    </location>
</feature>
<dbReference type="PANTHER" id="PTHR37450:SF1">
    <property type="entry name" value="CIPC PROTEIN"/>
    <property type="match status" value="1"/>
</dbReference>
<keyword evidence="3" id="KW-1185">Reference proteome</keyword>
<dbReference type="AlphaFoldDB" id="A0AAD4L3X7"/>
<evidence type="ECO:0008006" key="4">
    <source>
        <dbReference type="Google" id="ProtNLM"/>
    </source>
</evidence>
<dbReference type="Pfam" id="PF12585">
    <property type="entry name" value="DUF3759"/>
    <property type="match status" value="1"/>
</dbReference>
<accession>A0AAD4L3X7</accession>
<dbReference type="InterPro" id="IPR022234">
    <property type="entry name" value="DUF3759"/>
</dbReference>
<organism evidence="2 3">
    <name type="scientific">Lactarius akahatsu</name>
    <dbReference type="NCBI Taxonomy" id="416441"/>
    <lineage>
        <taxon>Eukaryota</taxon>
        <taxon>Fungi</taxon>
        <taxon>Dikarya</taxon>
        <taxon>Basidiomycota</taxon>
        <taxon>Agaricomycotina</taxon>
        <taxon>Agaricomycetes</taxon>
        <taxon>Russulales</taxon>
        <taxon>Russulaceae</taxon>
        <taxon>Lactarius</taxon>
    </lineage>
</organism>
<dbReference type="EMBL" id="JAKELL010000180">
    <property type="protein sequence ID" value="KAH8979235.1"/>
    <property type="molecule type" value="Genomic_DNA"/>
</dbReference>
<dbReference type="PANTHER" id="PTHR37450">
    <property type="entry name" value="CIPC PROTEIN"/>
    <property type="match status" value="1"/>
</dbReference>
<dbReference type="Proteomes" id="UP001201163">
    <property type="component" value="Unassembled WGS sequence"/>
</dbReference>
<evidence type="ECO:0000256" key="1">
    <source>
        <dbReference type="SAM" id="MobiDB-lite"/>
    </source>
</evidence>
<name>A0AAD4L3X7_9AGAM</name>
<evidence type="ECO:0000313" key="3">
    <source>
        <dbReference type="Proteomes" id="UP001201163"/>
    </source>
</evidence>
<protein>
    <recommendedName>
        <fullName evidence="4">CipC-like antibiotic response protein</fullName>
    </recommendedName>
</protein>
<sequence>MGWFDNHQAAKDSETYNNVEPHEHEAKLSHEVVSGAAAYEAAKAYSDHCKRNGKPDSHSKAKEVFAGLSGAAVDRLVETKGLNFIDKEKAKRHAEKYGEEKLAGEY</sequence>
<gene>
    <name evidence="2" type="ORF">EDB92DRAFT_1821111</name>
</gene>
<evidence type="ECO:0000313" key="2">
    <source>
        <dbReference type="EMBL" id="KAH8979235.1"/>
    </source>
</evidence>
<comment type="caution">
    <text evidence="2">The sequence shown here is derived from an EMBL/GenBank/DDBJ whole genome shotgun (WGS) entry which is preliminary data.</text>
</comment>
<reference evidence="2" key="1">
    <citation type="submission" date="2022-01" db="EMBL/GenBank/DDBJ databases">
        <title>Comparative genomics reveals a dynamic genome evolution in the ectomycorrhizal milk-cap (Lactarius) mushrooms.</title>
        <authorList>
            <consortium name="DOE Joint Genome Institute"/>
            <person name="Lebreton A."/>
            <person name="Tang N."/>
            <person name="Kuo A."/>
            <person name="LaButti K."/>
            <person name="Drula E."/>
            <person name="Barry K."/>
            <person name="Clum A."/>
            <person name="Lipzen A."/>
            <person name="Mousain D."/>
            <person name="Ng V."/>
            <person name="Wang R."/>
            <person name="Wang X."/>
            <person name="Dai Y."/>
            <person name="Henrissat B."/>
            <person name="Grigoriev I.V."/>
            <person name="Guerin-Laguette A."/>
            <person name="Yu F."/>
            <person name="Martin F.M."/>
        </authorList>
    </citation>
    <scope>NUCLEOTIDE SEQUENCE</scope>
    <source>
        <strain evidence="2">QP</strain>
    </source>
</reference>